<organism evidence="1 2">
    <name type="scientific">Roseateles subflavus</name>
    <dbReference type="NCBI Taxonomy" id="3053353"/>
    <lineage>
        <taxon>Bacteria</taxon>
        <taxon>Pseudomonadati</taxon>
        <taxon>Pseudomonadota</taxon>
        <taxon>Betaproteobacteria</taxon>
        <taxon>Burkholderiales</taxon>
        <taxon>Sphaerotilaceae</taxon>
        <taxon>Roseateles</taxon>
    </lineage>
</organism>
<keyword evidence="2" id="KW-1185">Reference proteome</keyword>
<accession>A0ABT7LFB1</accession>
<evidence type="ECO:0000313" key="2">
    <source>
        <dbReference type="Proteomes" id="UP001238603"/>
    </source>
</evidence>
<proteinExistence type="predicted"/>
<comment type="caution">
    <text evidence="1">The sequence shown here is derived from an EMBL/GenBank/DDBJ whole genome shotgun (WGS) entry which is preliminary data.</text>
</comment>
<dbReference type="EMBL" id="JASVDS010000002">
    <property type="protein sequence ID" value="MDL5031538.1"/>
    <property type="molecule type" value="Genomic_DNA"/>
</dbReference>
<protein>
    <submittedName>
        <fullName evidence="1">Uncharacterized protein</fullName>
    </submittedName>
</protein>
<evidence type="ECO:0000313" key="1">
    <source>
        <dbReference type="EMBL" id="MDL5031538.1"/>
    </source>
</evidence>
<reference evidence="1 2" key="1">
    <citation type="submission" date="2023-06" db="EMBL/GenBank/DDBJ databases">
        <title>Pelomonas sp. APW6 16S ribosomal RNA gene genome sequencing and assembly.</title>
        <authorList>
            <person name="Woo H."/>
        </authorList>
    </citation>
    <scope>NUCLEOTIDE SEQUENCE [LARGE SCALE GENOMIC DNA]</scope>
    <source>
        <strain evidence="1 2">APW6</strain>
    </source>
</reference>
<sequence length="162" mass="17936">MNPILDAASAWFFDSANHALNGSLEVNLVEGIKGAERQYVEVGEDRLGPYFPVTVEPSSRCVLVVFPACRAFFIYDESLDQPDPELEKQEGRVLFEAVSSSFRAFAEARTTVAALEDSPTLEFVLCCEDRIIHVLASSSPTVHLLNRAPDLQVERTQTWSAS</sequence>
<gene>
    <name evidence="1" type="ORF">QRD43_06415</name>
</gene>
<dbReference type="Proteomes" id="UP001238603">
    <property type="component" value="Unassembled WGS sequence"/>
</dbReference>
<name>A0ABT7LFB1_9BURK</name>
<dbReference type="RefSeq" id="WP_285981667.1">
    <property type="nucleotide sequence ID" value="NZ_JASVDS010000002.1"/>
</dbReference>